<evidence type="ECO:0000313" key="3">
    <source>
        <dbReference type="Proteomes" id="UP000054248"/>
    </source>
</evidence>
<reference evidence="3" key="2">
    <citation type="submission" date="2015-01" db="EMBL/GenBank/DDBJ databases">
        <title>Evolutionary Origins and Diversification of the Mycorrhizal Mutualists.</title>
        <authorList>
            <consortium name="DOE Joint Genome Institute"/>
            <consortium name="Mycorrhizal Genomics Consortium"/>
            <person name="Kohler A."/>
            <person name="Kuo A."/>
            <person name="Nagy L.G."/>
            <person name="Floudas D."/>
            <person name="Copeland A."/>
            <person name="Barry K.W."/>
            <person name="Cichocki N."/>
            <person name="Veneault-Fourrey C."/>
            <person name="LaButti K."/>
            <person name="Lindquist E.A."/>
            <person name="Lipzen A."/>
            <person name="Lundell T."/>
            <person name="Morin E."/>
            <person name="Murat C."/>
            <person name="Riley R."/>
            <person name="Ohm R."/>
            <person name="Sun H."/>
            <person name="Tunlid A."/>
            <person name="Henrissat B."/>
            <person name="Grigoriev I.V."/>
            <person name="Hibbett D.S."/>
            <person name="Martin F."/>
        </authorList>
    </citation>
    <scope>NUCLEOTIDE SEQUENCE [LARGE SCALE GENOMIC DNA]</scope>
    <source>
        <strain evidence="3">MUT 4182</strain>
    </source>
</reference>
<proteinExistence type="predicted"/>
<evidence type="ECO:0000256" key="1">
    <source>
        <dbReference type="SAM" id="MobiDB-lite"/>
    </source>
</evidence>
<feature type="region of interest" description="Disordered" evidence="1">
    <location>
        <begin position="84"/>
        <end position="106"/>
    </location>
</feature>
<organism evidence="2 3">
    <name type="scientific">Tulasnella calospora MUT 4182</name>
    <dbReference type="NCBI Taxonomy" id="1051891"/>
    <lineage>
        <taxon>Eukaryota</taxon>
        <taxon>Fungi</taxon>
        <taxon>Dikarya</taxon>
        <taxon>Basidiomycota</taxon>
        <taxon>Agaricomycotina</taxon>
        <taxon>Agaricomycetes</taxon>
        <taxon>Cantharellales</taxon>
        <taxon>Tulasnellaceae</taxon>
        <taxon>Tulasnella</taxon>
    </lineage>
</organism>
<gene>
    <name evidence="2" type="ORF">M407DRAFT_12168</name>
</gene>
<dbReference type="AlphaFoldDB" id="A0A0C3Q3V8"/>
<dbReference type="HOGENOM" id="CLU_1579658_0_0_1"/>
<sequence>MTSDYTGPSLTADHTAHNNTTHSEPPARGLEASSDRVDAVNARVVAAVLVVGCSKGGFKNDGGYWDDTPKLSHEDLRIHTTESFSRPAPRQFSKRNESEGRAELENRTSHRPFGVLELPNGVRNNRLSLVVLLKLVTGIIQIVGERVVEKNVVFYRLWLAHPIIKPESN</sequence>
<reference evidence="2 3" key="1">
    <citation type="submission" date="2014-04" db="EMBL/GenBank/DDBJ databases">
        <authorList>
            <consortium name="DOE Joint Genome Institute"/>
            <person name="Kuo A."/>
            <person name="Girlanda M."/>
            <person name="Perotto S."/>
            <person name="Kohler A."/>
            <person name="Nagy L.G."/>
            <person name="Floudas D."/>
            <person name="Copeland A."/>
            <person name="Barry K.W."/>
            <person name="Cichocki N."/>
            <person name="Veneault-Fourrey C."/>
            <person name="LaButti K."/>
            <person name="Lindquist E.A."/>
            <person name="Lipzen A."/>
            <person name="Lundell T."/>
            <person name="Morin E."/>
            <person name="Murat C."/>
            <person name="Sun H."/>
            <person name="Tunlid A."/>
            <person name="Henrissat B."/>
            <person name="Grigoriev I.V."/>
            <person name="Hibbett D.S."/>
            <person name="Martin F."/>
            <person name="Nordberg H.P."/>
            <person name="Cantor M.N."/>
            <person name="Hua S.X."/>
        </authorList>
    </citation>
    <scope>NUCLEOTIDE SEQUENCE [LARGE SCALE GENOMIC DNA]</scope>
    <source>
        <strain evidence="2 3">MUT 4182</strain>
    </source>
</reference>
<evidence type="ECO:0000313" key="2">
    <source>
        <dbReference type="EMBL" id="KIO17821.1"/>
    </source>
</evidence>
<protein>
    <submittedName>
        <fullName evidence="2">Uncharacterized protein</fullName>
    </submittedName>
</protein>
<dbReference type="EMBL" id="KN823340">
    <property type="protein sequence ID" value="KIO17821.1"/>
    <property type="molecule type" value="Genomic_DNA"/>
</dbReference>
<name>A0A0C3Q3V8_9AGAM</name>
<feature type="compositionally biased region" description="Basic and acidic residues" evidence="1">
    <location>
        <begin position="94"/>
        <end position="106"/>
    </location>
</feature>
<dbReference type="Proteomes" id="UP000054248">
    <property type="component" value="Unassembled WGS sequence"/>
</dbReference>
<feature type="compositionally biased region" description="Low complexity" evidence="1">
    <location>
        <begin position="11"/>
        <end position="22"/>
    </location>
</feature>
<keyword evidence="3" id="KW-1185">Reference proteome</keyword>
<feature type="region of interest" description="Disordered" evidence="1">
    <location>
        <begin position="1"/>
        <end position="34"/>
    </location>
</feature>
<accession>A0A0C3Q3V8</accession>